<feature type="transmembrane region" description="Helical" evidence="8">
    <location>
        <begin position="6"/>
        <end position="29"/>
    </location>
</feature>
<dbReference type="GO" id="GO:0022857">
    <property type="term" value="F:transmembrane transporter activity"/>
    <property type="evidence" value="ECO:0007669"/>
    <property type="project" value="InterPro"/>
</dbReference>
<feature type="transmembrane region" description="Helical" evidence="8">
    <location>
        <begin position="239"/>
        <end position="262"/>
    </location>
</feature>
<dbReference type="PANTHER" id="PTHR48086:SF8">
    <property type="entry name" value="MONOCARBOXYLIC ACID PERMEASE"/>
    <property type="match status" value="1"/>
</dbReference>
<evidence type="ECO:0000256" key="1">
    <source>
        <dbReference type="ARBA" id="ARBA00004141"/>
    </source>
</evidence>
<name>A0A095B230_9PROT</name>
<dbReference type="PANTHER" id="PTHR48086">
    <property type="entry name" value="SODIUM/PROLINE SYMPORTER-RELATED"/>
    <property type="match status" value="1"/>
</dbReference>
<dbReference type="InterPro" id="IPR001734">
    <property type="entry name" value="Na/solute_symporter"/>
</dbReference>
<keyword evidence="5 8" id="KW-1133">Transmembrane helix</keyword>
<reference evidence="9 10" key="1">
    <citation type="submission" date="2014-06" db="EMBL/GenBank/DDBJ databases">
        <title>Functional and comparative genomic analyses of the Drosophila gut microbiota identify candidate symbiosis factors.</title>
        <authorList>
            <person name="Newell P.D."/>
            <person name="Chaston J.M."/>
            <person name="Douglas A.E."/>
        </authorList>
    </citation>
    <scope>NUCLEOTIDE SEQUENCE [LARGE SCALE GENOMIC DNA]</scope>
    <source>
        <strain evidence="9 10">DmCS_006</strain>
    </source>
</reference>
<dbReference type="PATRIC" id="fig|104102.7.peg.1887"/>
<evidence type="ECO:0000256" key="8">
    <source>
        <dbReference type="SAM" id="Phobius"/>
    </source>
</evidence>
<feature type="transmembrane region" description="Helical" evidence="8">
    <location>
        <begin position="453"/>
        <end position="471"/>
    </location>
</feature>
<feature type="transmembrane region" description="Helical" evidence="8">
    <location>
        <begin position="363"/>
        <end position="381"/>
    </location>
</feature>
<sequence>MNGVNPWALGVFVFFFAATIVIGSSIQWIRKTLSRGKSAHSSEDWSLGGRQFGPWVTWFLVGGDFYTAYTVIAVPALVYAAGGYGFFALPYTIIVYPFIFLVMPRLWKIAQEGGYATAADIVRARFNSRALEIVVALTGLVAVMPYIALQLIGIRTVVQALGLPGDIPLVIAFLSLAAYTWLGGLHAPALTAFIKDIMIYIAVLVAVTVIPLHMGGYAALFTAADHSQPILKSGMGMPYATLALSSALAAFLYPHTLTGILAARSADTIRQNAVFLPIYTIVLGLIAMLGLMAHVAGVTTTNNSLVVPLLFQTIFPAWFSGFCFAAIAVGALVPAAVMAIGAANLVTHNLLPARHKSVRNSRLTAFAVKVGALLCVMFLNAQFAIDFQLLGGVIILQTFPALILGLMRIRFSAAAMLAGWVVGTVFGVGLCLMDSLKPIHFLYMGPFSGNVSTGLMSLVVNIVVVGLITLVKPAASADYAKPEDRPYAAGNRPTLH</sequence>
<dbReference type="PROSITE" id="PS50283">
    <property type="entry name" value="NA_SOLUT_SYMP_3"/>
    <property type="match status" value="1"/>
</dbReference>
<organism evidence="9 10">
    <name type="scientific">Acetobacter tropicalis</name>
    <dbReference type="NCBI Taxonomy" id="104102"/>
    <lineage>
        <taxon>Bacteria</taxon>
        <taxon>Pseudomonadati</taxon>
        <taxon>Pseudomonadota</taxon>
        <taxon>Alphaproteobacteria</taxon>
        <taxon>Acetobacterales</taxon>
        <taxon>Acetobacteraceae</taxon>
        <taxon>Acetobacter</taxon>
    </lineage>
</organism>
<feature type="transmembrane region" description="Helical" evidence="8">
    <location>
        <begin position="197"/>
        <end position="219"/>
    </location>
</feature>
<dbReference type="InterPro" id="IPR050277">
    <property type="entry name" value="Sodium:Solute_Symporter"/>
</dbReference>
<feature type="transmembrane region" description="Helical" evidence="8">
    <location>
        <begin position="387"/>
        <end position="406"/>
    </location>
</feature>
<feature type="transmembrane region" description="Helical" evidence="8">
    <location>
        <begin position="167"/>
        <end position="185"/>
    </location>
</feature>
<evidence type="ECO:0000256" key="2">
    <source>
        <dbReference type="ARBA" id="ARBA00006434"/>
    </source>
</evidence>
<dbReference type="EMBL" id="JOKM01000071">
    <property type="protein sequence ID" value="KGB23038.1"/>
    <property type="molecule type" value="Genomic_DNA"/>
</dbReference>
<dbReference type="Proteomes" id="UP000029448">
    <property type="component" value="Unassembled WGS sequence"/>
</dbReference>
<evidence type="ECO:0000313" key="9">
    <source>
        <dbReference type="EMBL" id="KGB23038.1"/>
    </source>
</evidence>
<dbReference type="AlphaFoldDB" id="A0A095B230"/>
<dbReference type="GO" id="GO:0005886">
    <property type="term" value="C:plasma membrane"/>
    <property type="evidence" value="ECO:0007669"/>
    <property type="project" value="TreeGrafter"/>
</dbReference>
<protein>
    <submittedName>
        <fullName evidence="9">Na+/solute symporter</fullName>
    </submittedName>
</protein>
<feature type="transmembrane region" description="Helical" evidence="8">
    <location>
        <begin position="133"/>
        <end position="155"/>
    </location>
</feature>
<proteinExistence type="inferred from homology"/>
<dbReference type="CDD" id="cd10322">
    <property type="entry name" value="SLC5sbd"/>
    <property type="match status" value="1"/>
</dbReference>
<feature type="transmembrane region" description="Helical" evidence="8">
    <location>
        <begin position="413"/>
        <end position="433"/>
    </location>
</feature>
<keyword evidence="4 8" id="KW-0812">Transmembrane</keyword>
<keyword evidence="6 8" id="KW-0472">Membrane</keyword>
<comment type="similarity">
    <text evidence="2 7">Belongs to the sodium:solute symporter (SSF) (TC 2.A.21) family.</text>
</comment>
<dbReference type="InterPro" id="IPR038377">
    <property type="entry name" value="Na/Glc_symporter_sf"/>
</dbReference>
<feature type="transmembrane region" description="Helical" evidence="8">
    <location>
        <begin position="317"/>
        <end position="342"/>
    </location>
</feature>
<dbReference type="Gene3D" id="1.20.1730.10">
    <property type="entry name" value="Sodium/glucose cotransporter"/>
    <property type="match status" value="1"/>
</dbReference>
<feature type="transmembrane region" description="Helical" evidence="8">
    <location>
        <begin position="84"/>
        <end position="103"/>
    </location>
</feature>
<feature type="transmembrane region" description="Helical" evidence="8">
    <location>
        <begin position="55"/>
        <end position="78"/>
    </location>
</feature>
<keyword evidence="3" id="KW-0813">Transport</keyword>
<evidence type="ECO:0000256" key="4">
    <source>
        <dbReference type="ARBA" id="ARBA00022692"/>
    </source>
</evidence>
<dbReference type="Pfam" id="PF00474">
    <property type="entry name" value="SSF"/>
    <property type="match status" value="1"/>
</dbReference>
<dbReference type="STRING" id="104102.AtDm6_1907"/>
<dbReference type="GeneID" id="89477976"/>
<comment type="caution">
    <text evidence="9">The sequence shown here is derived from an EMBL/GenBank/DDBJ whole genome shotgun (WGS) entry which is preliminary data.</text>
</comment>
<gene>
    <name evidence="9" type="ORF">AtDm6_1907</name>
</gene>
<evidence type="ECO:0000256" key="5">
    <source>
        <dbReference type="ARBA" id="ARBA00022989"/>
    </source>
</evidence>
<keyword evidence="10" id="KW-1185">Reference proteome</keyword>
<evidence type="ECO:0000256" key="6">
    <source>
        <dbReference type="ARBA" id="ARBA00023136"/>
    </source>
</evidence>
<evidence type="ECO:0000313" key="10">
    <source>
        <dbReference type="Proteomes" id="UP000029448"/>
    </source>
</evidence>
<dbReference type="RefSeq" id="WP_035380189.1">
    <property type="nucleotide sequence ID" value="NZ_JACAOJ010000001.1"/>
</dbReference>
<comment type="subcellular location">
    <subcellularLocation>
        <location evidence="1">Membrane</location>
        <topology evidence="1">Multi-pass membrane protein</topology>
    </subcellularLocation>
</comment>
<evidence type="ECO:0000256" key="7">
    <source>
        <dbReference type="RuleBase" id="RU362091"/>
    </source>
</evidence>
<feature type="transmembrane region" description="Helical" evidence="8">
    <location>
        <begin position="274"/>
        <end position="297"/>
    </location>
</feature>
<accession>A0A095B230</accession>
<evidence type="ECO:0000256" key="3">
    <source>
        <dbReference type="ARBA" id="ARBA00022448"/>
    </source>
</evidence>